<keyword evidence="3 5" id="KW-0777">Teichoic acid biosynthesis</keyword>
<protein>
    <recommendedName>
        <fullName evidence="5">N-acetylglucosaminyldiphosphoundecaprenol N-acetyl-beta-D-mannosaminyltransferase</fullName>
        <ecNumber evidence="5">2.4.1.187</ecNumber>
    </recommendedName>
    <alternativeName>
        <fullName evidence="5">N-acetylmannosaminyltransferase</fullName>
    </alternativeName>
    <alternativeName>
        <fullName evidence="5">UDP-N-acetylmannosamine transferase</fullName>
    </alternativeName>
    <alternativeName>
        <fullName evidence="5">UDP-N-acetylmannosamine:N-acetylglucosaminyl pyrophosphorylundecaprenol N-acetylmannosaminyltransferase</fullName>
    </alternativeName>
</protein>
<dbReference type="AlphaFoldDB" id="A0A8E1RH43"/>
<sequence>MSVSKFIMPEGVIMNNQSTANTVDILGIHFLNTTEKAFQNILHKRINDGTNTFVVTANPEIVMYAKSDPSYEKLIQTADYIIPDGIGIIIGAKMLKTPLHERVTGYDLFVHLLEWGNAHQKSAYFVGAQPAVIRKLRKVVEKDYPFLTIAGTHDGYFGDDRNIVHDINRTKPDMVFVATGYPKQEEFIDKNRSASDGLWIGIGGSFDVLTGTVKRAPKAWQRMHLEWLYRVVKEPSRIGRLMVLPKYLWQIIKQKFSKKN</sequence>
<dbReference type="InterPro" id="IPR004629">
    <property type="entry name" value="WecG_TagA_CpsF"/>
</dbReference>
<organism evidence="6 7">
    <name type="scientific">Lentilactobacillus kefiri DSM 20587 = JCM 5818</name>
    <dbReference type="NCBI Taxonomy" id="1423764"/>
    <lineage>
        <taxon>Bacteria</taxon>
        <taxon>Bacillati</taxon>
        <taxon>Bacillota</taxon>
        <taxon>Bacilli</taxon>
        <taxon>Lactobacillales</taxon>
        <taxon>Lactobacillaceae</taxon>
        <taxon>Lentilactobacillus</taxon>
    </lineage>
</organism>
<dbReference type="InterPro" id="IPR034714">
    <property type="entry name" value="TagA_TarA"/>
</dbReference>
<evidence type="ECO:0000256" key="3">
    <source>
        <dbReference type="ARBA" id="ARBA00022944"/>
    </source>
</evidence>
<dbReference type="PANTHER" id="PTHR34136">
    <property type="match status" value="1"/>
</dbReference>
<keyword evidence="2 5" id="KW-0808">Transferase</keyword>
<dbReference type="GO" id="GO:0019350">
    <property type="term" value="P:teichoic acid biosynthetic process"/>
    <property type="evidence" value="ECO:0007669"/>
    <property type="project" value="UniProtKB-UniRule"/>
</dbReference>
<keyword evidence="4 5" id="KW-0961">Cell wall biogenesis/degradation</keyword>
<evidence type="ECO:0000256" key="1">
    <source>
        <dbReference type="ARBA" id="ARBA00022676"/>
    </source>
</evidence>
<name>A0A8E1RH43_LENKE</name>
<proteinExistence type="inferred from homology"/>
<evidence type="ECO:0000313" key="7">
    <source>
        <dbReference type="Proteomes" id="UP000051164"/>
    </source>
</evidence>
<dbReference type="Pfam" id="PF03808">
    <property type="entry name" value="Glyco_tran_WecG"/>
    <property type="match status" value="1"/>
</dbReference>
<evidence type="ECO:0000256" key="2">
    <source>
        <dbReference type="ARBA" id="ARBA00022679"/>
    </source>
</evidence>
<dbReference type="GO" id="GO:0047244">
    <property type="term" value="F:N-acetylglucosaminyldiphosphoundecaprenol N-acetyl-beta-D-mannosaminyltransferase activity"/>
    <property type="evidence" value="ECO:0007669"/>
    <property type="project" value="UniProtKB-UniRule"/>
</dbReference>
<dbReference type="Proteomes" id="UP000051164">
    <property type="component" value="Unassembled WGS sequence"/>
</dbReference>
<keyword evidence="1 5" id="KW-0328">Glycosyltransferase</keyword>
<dbReference type="UniPathway" id="UPA00632"/>
<gene>
    <name evidence="6" type="ORF">FC95_GL000022</name>
</gene>
<comment type="caution">
    <text evidence="6">The sequence shown here is derived from an EMBL/GenBank/DDBJ whole genome shotgun (WGS) entry which is preliminary data.</text>
</comment>
<evidence type="ECO:0000256" key="4">
    <source>
        <dbReference type="ARBA" id="ARBA00023316"/>
    </source>
</evidence>
<dbReference type="PANTHER" id="PTHR34136:SF1">
    <property type="entry name" value="UDP-N-ACETYL-D-MANNOSAMINURONIC ACID TRANSFERASE"/>
    <property type="match status" value="1"/>
</dbReference>
<comment type="pathway">
    <text evidence="5">Cell wall biogenesis; teichoic acid biosynthesis.</text>
</comment>
<evidence type="ECO:0000313" key="6">
    <source>
        <dbReference type="EMBL" id="KRM49887.1"/>
    </source>
</evidence>
<reference evidence="6 7" key="1">
    <citation type="journal article" date="2015" name="Genome Announc.">
        <title>Expanding the biotechnology potential of lactobacilli through comparative genomics of 213 strains and associated genera.</title>
        <authorList>
            <person name="Sun Z."/>
            <person name="Harris H.M."/>
            <person name="McCann A."/>
            <person name="Guo C."/>
            <person name="Argimon S."/>
            <person name="Zhang W."/>
            <person name="Yang X."/>
            <person name="Jeffery I.B."/>
            <person name="Cooney J.C."/>
            <person name="Kagawa T.F."/>
            <person name="Liu W."/>
            <person name="Song Y."/>
            <person name="Salvetti E."/>
            <person name="Wrobel A."/>
            <person name="Rasinkangas P."/>
            <person name="Parkhill J."/>
            <person name="Rea M.C."/>
            <person name="O'Sullivan O."/>
            <person name="Ritari J."/>
            <person name="Douillard F.P."/>
            <person name="Paul Ross R."/>
            <person name="Yang R."/>
            <person name="Briner A.E."/>
            <person name="Felis G.E."/>
            <person name="de Vos W.M."/>
            <person name="Barrangou R."/>
            <person name="Klaenhammer T.R."/>
            <person name="Caufield P.W."/>
            <person name="Cui Y."/>
            <person name="Zhang H."/>
            <person name="O'Toole P.W."/>
        </authorList>
    </citation>
    <scope>NUCLEOTIDE SEQUENCE [LARGE SCALE GENOMIC DNA]</scope>
    <source>
        <strain evidence="6 7">DSM 20587</strain>
    </source>
</reference>
<comment type="catalytic activity">
    <reaction evidence="5">
        <text>UDP-N-acetyl-alpha-D-mannosamine + N-acetyl-alpha-D-glucosaminyl-di-trans,octa-cis-undecaprenyl diphosphate = N-acetyl-beta-D-mannosaminyl-(1-&gt;4)-N-acetyl-alpha-D-glucosaminyl di-trans,octa-cis-undecaprenyl diphosphate + UDP + H(+)</text>
        <dbReference type="Rhea" id="RHEA:16053"/>
        <dbReference type="ChEBI" id="CHEBI:15378"/>
        <dbReference type="ChEBI" id="CHEBI:58223"/>
        <dbReference type="ChEBI" id="CHEBI:62959"/>
        <dbReference type="ChEBI" id="CHEBI:68623"/>
        <dbReference type="ChEBI" id="CHEBI:132210"/>
        <dbReference type="EC" id="2.4.1.187"/>
    </reaction>
</comment>
<dbReference type="HAMAP" id="MF_02070">
    <property type="entry name" value="TagA_TarA"/>
    <property type="match status" value="1"/>
</dbReference>
<comment type="similarity">
    <text evidence="5">Belongs to the glycosyltransferase 26 family. TagA/TarA subfamily.</text>
</comment>
<dbReference type="NCBIfam" id="TIGR00696">
    <property type="entry name" value="wecG_tagA_cpsF"/>
    <property type="match status" value="1"/>
</dbReference>
<evidence type="ECO:0000256" key="5">
    <source>
        <dbReference type="HAMAP-Rule" id="MF_02070"/>
    </source>
</evidence>
<dbReference type="GO" id="GO:0071555">
    <property type="term" value="P:cell wall organization"/>
    <property type="evidence" value="ECO:0007669"/>
    <property type="project" value="UniProtKB-KW"/>
</dbReference>
<accession>A0A8E1RH43</accession>
<dbReference type="EMBL" id="AYYV01000079">
    <property type="protein sequence ID" value="KRM49887.1"/>
    <property type="molecule type" value="Genomic_DNA"/>
</dbReference>
<comment type="function">
    <text evidence="5">Catalyzes the conversion of GlcNAc-PP-undecaprenol into ManNAc-GlcNAc-PP-undecaprenol, the first committed lipid intermediate in the de novo synthesis of teichoic acid.</text>
</comment>
<dbReference type="EC" id="2.4.1.187" evidence="5"/>
<dbReference type="CDD" id="cd06533">
    <property type="entry name" value="Glyco_transf_WecG_TagA"/>
    <property type="match status" value="1"/>
</dbReference>